<keyword evidence="4" id="KW-0863">Zinc-finger</keyword>
<dbReference type="InterPro" id="IPR036322">
    <property type="entry name" value="WD40_repeat_dom_sf"/>
</dbReference>
<evidence type="ECO:0000256" key="1">
    <source>
        <dbReference type="ARBA" id="ARBA00022574"/>
    </source>
</evidence>
<evidence type="ECO:0000313" key="8">
    <source>
        <dbReference type="EMBL" id="OQO15012.1"/>
    </source>
</evidence>
<dbReference type="InterPro" id="IPR015943">
    <property type="entry name" value="WD40/YVTN_repeat-like_dom_sf"/>
</dbReference>
<evidence type="ECO:0000256" key="3">
    <source>
        <dbReference type="ARBA" id="ARBA00022737"/>
    </source>
</evidence>
<dbReference type="EMBL" id="NAJO01000001">
    <property type="protein sequence ID" value="OQO15012.1"/>
    <property type="molecule type" value="Genomic_DNA"/>
</dbReference>
<sequence length="1162" mass="127345">MSHDAAIPRAPPLPALKSFHRARDAANRIFGYASRPPSPQDERPVQPPLEGRQGSGRLASLGAAQNATANHRTGLEIKTLSINESGTHALLGGKDIFKTIRVNNGVCVEEINLRTAIRSNPTQASGKPRQIYNIDIADVAWAKGNTGEFVAAATESGKIIIYDLGHAGLPAAQLHEHYRQVHRITCNPHKGSLLLSGSQDGTVRLWDVRDAKQPVGATKTRSNVQSKSKFAGTTDGVRDVKWSPTDAMDFAFATDGGSVQVWDMRYFNRPKVKIIAHSSTCMSVDWHPDGKHLASAGLDHMIKVWDTRVKCGRKGNWEIKTPYPLSNARWRPACEVGSFNDDDNTMRQCTQLLAAYDRSHPELHVWDLRRPTLPFRELTPCSEAPTDLLWHSQDLLWTVGRDGTFVQNDIQHSSIKVMDRCPVNASAISPTGEIASFNMRRKIKPILRHRRASSSHAPDPTLLSRSWADDSLDDSFLRAHPELVKQQQRRRHSRQSSDVGVPIYPARTRVINLDQVFSQRRAVRPVQTAWRGQLPPAYCTDPLVFEYMAQQTCLTWQQGSNESENLSNVDHMFRQHRTVAQDVGMHRLATRWDVLGLVTTEHLERRAKMSAKTSKCRTTDVNSTTPYVAGKLAGLAVAHLGRPAETARNSHRNSTRSAGTNVATDGSEAGVIAATSVANAKDSSMHHGTTATAFGSPAPLVASHAHVEVEYGSPFELGSMLRELLVTYTQHLPNAQTAAHLVLALSPCLPTTRPLDRSRTTSAVEVYTSAYQRAGFESDDIPSLLEQSLSHIINAGLQPLQLEAILSTYHEQLVAHRCFVEAAVLRSLCYPAFPAVYEQSLRDNEVALIMVPLEAFTLDRAALTDPRNSVSLVTGGSAGIGLQTALLLHDISPDNRIIILDRQPPHPQQAPKSFINSPRVFYQSCDITSWSSQRAAFAAGAEKFGRIDNVFVNAGIAEHGEQFFDEELDGSGQLKEPDRRTYDVDLYAASDTVKLAIYWLRKNGKDGKGKKGGRIVMTASLAGYLASAGAPMYSAAKHGILGLLRSLKNDTATLSIALSIIAPGITLTDIVSGRDPDETLNAWAIRMRKLGVPINDPGEVATAVVWLMGLGMKGNGKGLLVQAGRCADVEEGLAKGRRDWMGEEMLGLFRGGRNAPLFPNKL</sequence>
<dbReference type="InParanoid" id="A0A1V8TUZ9"/>
<dbReference type="InterPro" id="IPR019775">
    <property type="entry name" value="WD40_repeat_CS"/>
</dbReference>
<name>A0A1V8TUZ9_9PEZI</name>
<dbReference type="InterPro" id="IPR001680">
    <property type="entry name" value="WD40_rpt"/>
</dbReference>
<dbReference type="InterPro" id="IPR036291">
    <property type="entry name" value="NAD(P)-bd_dom_sf"/>
</dbReference>
<evidence type="ECO:0000256" key="7">
    <source>
        <dbReference type="SAM" id="MobiDB-lite"/>
    </source>
</evidence>
<dbReference type="GO" id="GO:0016239">
    <property type="term" value="P:positive regulation of macroautophagy"/>
    <property type="evidence" value="ECO:0007669"/>
    <property type="project" value="TreeGrafter"/>
</dbReference>
<dbReference type="SUPFAM" id="SSF50978">
    <property type="entry name" value="WD40 repeat-like"/>
    <property type="match status" value="1"/>
</dbReference>
<keyword evidence="5" id="KW-0862">Zinc</keyword>
<dbReference type="InterPro" id="IPR037590">
    <property type="entry name" value="WDR24"/>
</dbReference>
<dbReference type="Pfam" id="PF00106">
    <property type="entry name" value="adh_short"/>
    <property type="match status" value="1"/>
</dbReference>
<evidence type="ECO:0000313" key="9">
    <source>
        <dbReference type="Proteomes" id="UP000192596"/>
    </source>
</evidence>
<dbReference type="OrthoDB" id="60955at2759"/>
<dbReference type="Pfam" id="PF00400">
    <property type="entry name" value="WD40"/>
    <property type="match status" value="3"/>
</dbReference>
<keyword evidence="3" id="KW-0677">Repeat</keyword>
<dbReference type="GO" id="GO:0005774">
    <property type="term" value="C:vacuolar membrane"/>
    <property type="evidence" value="ECO:0007669"/>
    <property type="project" value="TreeGrafter"/>
</dbReference>
<organism evidence="8 9">
    <name type="scientific">Cryoendolithus antarcticus</name>
    <dbReference type="NCBI Taxonomy" id="1507870"/>
    <lineage>
        <taxon>Eukaryota</taxon>
        <taxon>Fungi</taxon>
        <taxon>Dikarya</taxon>
        <taxon>Ascomycota</taxon>
        <taxon>Pezizomycotina</taxon>
        <taxon>Dothideomycetes</taxon>
        <taxon>Dothideomycetidae</taxon>
        <taxon>Cladosporiales</taxon>
        <taxon>Cladosporiaceae</taxon>
        <taxon>Cryoendolithus</taxon>
    </lineage>
</organism>
<gene>
    <name evidence="8" type="ORF">B0A48_00394</name>
</gene>
<dbReference type="PANTHER" id="PTHR46200:SF1">
    <property type="entry name" value="GATOR COMPLEX PROTEIN WDR24"/>
    <property type="match status" value="1"/>
</dbReference>
<dbReference type="PROSITE" id="PS00678">
    <property type="entry name" value="WD_REPEATS_1"/>
    <property type="match status" value="2"/>
</dbReference>
<feature type="repeat" description="WD" evidence="6">
    <location>
        <begin position="174"/>
        <end position="216"/>
    </location>
</feature>
<dbReference type="STRING" id="1507870.A0A1V8TUZ9"/>
<feature type="region of interest" description="Disordered" evidence="7">
    <location>
        <begin position="644"/>
        <end position="666"/>
    </location>
</feature>
<dbReference type="GO" id="GO:0061700">
    <property type="term" value="C:GATOR2 complex"/>
    <property type="evidence" value="ECO:0007669"/>
    <property type="project" value="TreeGrafter"/>
</dbReference>
<feature type="compositionally biased region" description="Polar residues" evidence="7">
    <location>
        <begin position="655"/>
        <end position="664"/>
    </location>
</feature>
<feature type="repeat" description="WD" evidence="6">
    <location>
        <begin position="274"/>
        <end position="308"/>
    </location>
</feature>
<feature type="region of interest" description="Disordered" evidence="7">
    <location>
        <begin position="31"/>
        <end position="56"/>
    </location>
</feature>
<dbReference type="GO" id="GO:0008270">
    <property type="term" value="F:zinc ion binding"/>
    <property type="evidence" value="ECO:0007669"/>
    <property type="project" value="UniProtKB-KW"/>
</dbReference>
<dbReference type="InterPro" id="IPR002347">
    <property type="entry name" value="SDR_fam"/>
</dbReference>
<dbReference type="PROSITE" id="PS50294">
    <property type="entry name" value="WD_REPEATS_REGION"/>
    <property type="match status" value="2"/>
</dbReference>
<reference evidence="9" key="1">
    <citation type="submission" date="2017-03" db="EMBL/GenBank/DDBJ databases">
        <title>Genomes of endolithic fungi from Antarctica.</title>
        <authorList>
            <person name="Coleine C."/>
            <person name="Masonjones S."/>
            <person name="Stajich J.E."/>
        </authorList>
    </citation>
    <scope>NUCLEOTIDE SEQUENCE [LARGE SCALE GENOMIC DNA]</scope>
    <source>
        <strain evidence="9">CCFEE 5527</strain>
    </source>
</reference>
<dbReference type="GO" id="GO:0005829">
    <property type="term" value="C:cytosol"/>
    <property type="evidence" value="ECO:0007669"/>
    <property type="project" value="TreeGrafter"/>
</dbReference>
<protein>
    <submittedName>
        <fullName evidence="8">Uncharacterized protein</fullName>
    </submittedName>
</protein>
<dbReference type="PANTHER" id="PTHR46200">
    <property type="entry name" value="GATOR COMPLEX PROTEIN WDR24"/>
    <property type="match status" value="1"/>
</dbReference>
<accession>A0A1V8TUZ9</accession>
<keyword evidence="2" id="KW-0479">Metal-binding</keyword>
<dbReference type="SMART" id="SM00320">
    <property type="entry name" value="WD40"/>
    <property type="match status" value="5"/>
</dbReference>
<evidence type="ECO:0000256" key="2">
    <source>
        <dbReference type="ARBA" id="ARBA00022723"/>
    </source>
</evidence>
<comment type="caution">
    <text evidence="8">The sequence shown here is derived from an EMBL/GenBank/DDBJ whole genome shotgun (WGS) entry which is preliminary data.</text>
</comment>
<dbReference type="SUPFAM" id="SSF51735">
    <property type="entry name" value="NAD(P)-binding Rossmann-fold domains"/>
    <property type="match status" value="1"/>
</dbReference>
<dbReference type="GO" id="GO:1904263">
    <property type="term" value="P:positive regulation of TORC1 signaling"/>
    <property type="evidence" value="ECO:0007669"/>
    <property type="project" value="TreeGrafter"/>
</dbReference>
<dbReference type="PRINTS" id="PR00081">
    <property type="entry name" value="GDHRDH"/>
</dbReference>
<dbReference type="AlphaFoldDB" id="A0A1V8TUZ9"/>
<evidence type="ECO:0000256" key="4">
    <source>
        <dbReference type="ARBA" id="ARBA00022771"/>
    </source>
</evidence>
<evidence type="ECO:0000256" key="6">
    <source>
        <dbReference type="PROSITE-ProRule" id="PRU00221"/>
    </source>
</evidence>
<dbReference type="Gene3D" id="2.130.10.10">
    <property type="entry name" value="YVTN repeat-like/Quinoprotein amine dehydrogenase"/>
    <property type="match status" value="2"/>
</dbReference>
<dbReference type="Proteomes" id="UP000192596">
    <property type="component" value="Unassembled WGS sequence"/>
</dbReference>
<keyword evidence="1 6" id="KW-0853">WD repeat</keyword>
<evidence type="ECO:0000256" key="5">
    <source>
        <dbReference type="ARBA" id="ARBA00022833"/>
    </source>
</evidence>
<keyword evidence="9" id="KW-1185">Reference proteome</keyword>
<dbReference type="Gene3D" id="3.40.50.720">
    <property type="entry name" value="NAD(P)-binding Rossmann-like Domain"/>
    <property type="match status" value="1"/>
</dbReference>
<proteinExistence type="predicted"/>
<dbReference type="PROSITE" id="PS50082">
    <property type="entry name" value="WD_REPEATS_2"/>
    <property type="match status" value="2"/>
</dbReference>